<comment type="caution">
    <text evidence="2">The sequence shown here is derived from an EMBL/GenBank/DDBJ whole genome shotgun (WGS) entry which is preliminary data.</text>
</comment>
<sequence length="115" mass="12725">MPDMPSVTFVSEKLANPLTVQGEPGQRLIDVVRDQVSAGKLPMNWRCGQGTCGACLVRLLHEGQPRPVQLSGMERNVLIRIGLMAPSAAKEQPDSPELPRLACHVMLERELFVYF</sequence>
<proteinExistence type="predicted"/>
<keyword evidence="3" id="KW-1185">Reference proteome</keyword>
<dbReference type="PROSITE" id="PS51085">
    <property type="entry name" value="2FE2S_FER_2"/>
    <property type="match status" value="1"/>
</dbReference>
<dbReference type="Gene3D" id="3.10.20.30">
    <property type="match status" value="1"/>
</dbReference>
<gene>
    <name evidence="2" type="ORF">GCM10010971_12990</name>
</gene>
<protein>
    <recommendedName>
        <fullName evidence="1">2Fe-2S ferredoxin-type domain-containing protein</fullName>
    </recommendedName>
</protein>
<dbReference type="EMBL" id="BMLY01000002">
    <property type="protein sequence ID" value="GGP25480.1"/>
    <property type="molecule type" value="Genomic_DNA"/>
</dbReference>
<dbReference type="InterPro" id="IPR006058">
    <property type="entry name" value="2Fe2S_fd_BS"/>
</dbReference>
<organism evidence="2 3">
    <name type="scientific">Silvimonas amylolytica</name>
    <dbReference type="NCBI Taxonomy" id="449663"/>
    <lineage>
        <taxon>Bacteria</taxon>
        <taxon>Pseudomonadati</taxon>
        <taxon>Pseudomonadota</taxon>
        <taxon>Betaproteobacteria</taxon>
        <taxon>Neisseriales</taxon>
        <taxon>Chitinibacteraceae</taxon>
        <taxon>Silvimonas</taxon>
    </lineage>
</organism>
<dbReference type="Proteomes" id="UP000621859">
    <property type="component" value="Unassembled WGS sequence"/>
</dbReference>
<evidence type="ECO:0000313" key="3">
    <source>
        <dbReference type="Proteomes" id="UP000621859"/>
    </source>
</evidence>
<reference evidence="3" key="1">
    <citation type="journal article" date="2019" name="Int. J. Syst. Evol. Microbiol.">
        <title>The Global Catalogue of Microorganisms (GCM) 10K type strain sequencing project: providing services to taxonomists for standard genome sequencing and annotation.</title>
        <authorList>
            <consortium name="The Broad Institute Genomics Platform"/>
            <consortium name="The Broad Institute Genome Sequencing Center for Infectious Disease"/>
            <person name="Wu L."/>
            <person name="Ma J."/>
        </authorList>
    </citation>
    <scope>NUCLEOTIDE SEQUENCE [LARGE SCALE GENOMIC DNA]</scope>
    <source>
        <strain evidence="3">CGMCC 1.8860</strain>
    </source>
</reference>
<dbReference type="InterPro" id="IPR012675">
    <property type="entry name" value="Beta-grasp_dom_sf"/>
</dbReference>
<feature type="domain" description="2Fe-2S ferredoxin-type" evidence="1">
    <location>
        <begin position="5"/>
        <end position="115"/>
    </location>
</feature>
<dbReference type="InterPro" id="IPR001041">
    <property type="entry name" value="2Fe-2S_ferredoxin-type"/>
</dbReference>
<name>A0ABQ2PJE6_9NEIS</name>
<dbReference type="SUPFAM" id="SSF54292">
    <property type="entry name" value="2Fe-2S ferredoxin-like"/>
    <property type="match status" value="1"/>
</dbReference>
<dbReference type="CDD" id="cd00207">
    <property type="entry name" value="fer2"/>
    <property type="match status" value="1"/>
</dbReference>
<dbReference type="InterPro" id="IPR036010">
    <property type="entry name" value="2Fe-2S_ferredoxin-like_sf"/>
</dbReference>
<accession>A0ABQ2PJE6</accession>
<evidence type="ECO:0000313" key="2">
    <source>
        <dbReference type="EMBL" id="GGP25480.1"/>
    </source>
</evidence>
<dbReference type="PROSITE" id="PS00197">
    <property type="entry name" value="2FE2S_FER_1"/>
    <property type="match status" value="1"/>
</dbReference>
<evidence type="ECO:0000259" key="1">
    <source>
        <dbReference type="PROSITE" id="PS51085"/>
    </source>
</evidence>
<dbReference type="Pfam" id="PF00111">
    <property type="entry name" value="Fer2"/>
    <property type="match status" value="1"/>
</dbReference>